<dbReference type="EMBL" id="NWUX01000004">
    <property type="protein sequence ID" value="PCF96421.1"/>
    <property type="molecule type" value="Genomic_DNA"/>
</dbReference>
<evidence type="ECO:0000313" key="1">
    <source>
        <dbReference type="EMBL" id="PCF96421.1"/>
    </source>
</evidence>
<comment type="caution">
    <text evidence="1">The sequence shown here is derived from an EMBL/GenBank/DDBJ whole genome shotgun (WGS) entry which is preliminary data.</text>
</comment>
<organism evidence="1 2">
    <name type="scientific">Vreelandella nigrificans</name>
    <dbReference type="NCBI Taxonomy" id="2042704"/>
    <lineage>
        <taxon>Bacteria</taxon>
        <taxon>Pseudomonadati</taxon>
        <taxon>Pseudomonadota</taxon>
        <taxon>Gammaproteobacteria</taxon>
        <taxon>Oceanospirillales</taxon>
        <taxon>Halomonadaceae</taxon>
        <taxon>Vreelandella</taxon>
    </lineage>
</organism>
<evidence type="ECO:0000313" key="2">
    <source>
        <dbReference type="Proteomes" id="UP000218677"/>
    </source>
</evidence>
<dbReference type="Proteomes" id="UP000218677">
    <property type="component" value="Unassembled WGS sequence"/>
</dbReference>
<keyword evidence="2" id="KW-1185">Reference proteome</keyword>
<dbReference type="RefSeq" id="WP_096650991.1">
    <property type="nucleotide sequence ID" value="NZ_NWUX01000004.1"/>
</dbReference>
<dbReference type="AlphaFoldDB" id="A0A2A4HQP1"/>
<dbReference type="OrthoDB" id="9763453at2"/>
<proteinExistence type="predicted"/>
<dbReference type="InterPro" id="IPR015422">
    <property type="entry name" value="PyrdxlP-dep_Trfase_small"/>
</dbReference>
<dbReference type="Gene3D" id="3.90.1150.10">
    <property type="entry name" value="Aspartate Aminotransferase, domain 1"/>
    <property type="match status" value="1"/>
</dbReference>
<protein>
    <submittedName>
        <fullName evidence="1">Uncharacterized protein</fullName>
    </submittedName>
</protein>
<sequence>MIAIHEDNNLLVKGMGIEFSPSQRYDAYYGIIDFEFWLRHYVGEEYVGEEYVDEEIVDWVKANIHPLDISFKLAEHHGIVLLKSSGFDALNWSARVSFANLDDESYAAIGRSVRAIASGYVQAYQAFKGAVKA</sequence>
<gene>
    <name evidence="1" type="ORF">CPA45_07810</name>
</gene>
<reference evidence="2" key="1">
    <citation type="submission" date="2017-09" db="EMBL/GenBank/DDBJ databases">
        <authorList>
            <person name="Cho G.-S."/>
            <person name="Oguntoyinbo F.A."/>
            <person name="Cnockaert M."/>
            <person name="Kabisch J."/>
            <person name="Neve H."/>
            <person name="Bockelmann W."/>
            <person name="Wenning M."/>
            <person name="Franz C.M."/>
            <person name="Vandamme P."/>
        </authorList>
    </citation>
    <scope>NUCLEOTIDE SEQUENCE [LARGE SCALE GENOMIC DNA]</scope>
    <source>
        <strain evidence="2">MBT G8648</strain>
    </source>
</reference>
<name>A0A2A4HQP1_9GAMM</name>
<accession>A0A2A4HQP1</accession>